<dbReference type="InterPro" id="IPR011701">
    <property type="entry name" value="MFS"/>
</dbReference>
<dbReference type="Gene3D" id="1.20.1250.20">
    <property type="entry name" value="MFS general substrate transporter like domains"/>
    <property type="match status" value="2"/>
</dbReference>
<feature type="transmembrane region" description="Helical" evidence="6">
    <location>
        <begin position="180"/>
        <end position="200"/>
    </location>
</feature>
<feature type="transmembrane region" description="Helical" evidence="6">
    <location>
        <begin position="371"/>
        <end position="393"/>
    </location>
</feature>
<dbReference type="Proteomes" id="UP000648535">
    <property type="component" value="Unassembled WGS sequence"/>
</dbReference>
<evidence type="ECO:0000259" key="7">
    <source>
        <dbReference type="PROSITE" id="PS50850"/>
    </source>
</evidence>
<gene>
    <name evidence="8" type="ORF">GCM10009769_02880</name>
</gene>
<dbReference type="CDD" id="cd17319">
    <property type="entry name" value="MFS_ExuT_GudP_like"/>
    <property type="match status" value="1"/>
</dbReference>
<evidence type="ECO:0000256" key="4">
    <source>
        <dbReference type="ARBA" id="ARBA00022989"/>
    </source>
</evidence>
<accession>A0A8H9KZC7</accession>
<feature type="transmembrane region" description="Helical" evidence="6">
    <location>
        <begin position="91"/>
        <end position="108"/>
    </location>
</feature>
<evidence type="ECO:0000256" key="6">
    <source>
        <dbReference type="SAM" id="Phobius"/>
    </source>
</evidence>
<evidence type="ECO:0000256" key="5">
    <source>
        <dbReference type="ARBA" id="ARBA00023136"/>
    </source>
</evidence>
<organism evidence="8 9">
    <name type="scientific">Curtobacterium luteum</name>
    <dbReference type="NCBI Taxonomy" id="33881"/>
    <lineage>
        <taxon>Bacteria</taxon>
        <taxon>Bacillati</taxon>
        <taxon>Actinomycetota</taxon>
        <taxon>Actinomycetes</taxon>
        <taxon>Micrococcales</taxon>
        <taxon>Microbacteriaceae</taxon>
        <taxon>Curtobacterium</taxon>
    </lineage>
</organism>
<feature type="transmembrane region" description="Helical" evidence="6">
    <location>
        <begin position="337"/>
        <end position="359"/>
    </location>
</feature>
<feature type="transmembrane region" description="Helical" evidence="6">
    <location>
        <begin position="399"/>
        <end position="420"/>
    </location>
</feature>
<dbReference type="RefSeq" id="WP_188888857.1">
    <property type="nucleotide sequence ID" value="NZ_BMOI01000001.1"/>
</dbReference>
<dbReference type="PROSITE" id="PS50850">
    <property type="entry name" value="MFS"/>
    <property type="match status" value="1"/>
</dbReference>
<comment type="caution">
    <text evidence="8">The sequence shown here is derived from an EMBL/GenBank/DDBJ whole genome shotgun (WGS) entry which is preliminary data.</text>
</comment>
<evidence type="ECO:0000256" key="3">
    <source>
        <dbReference type="ARBA" id="ARBA00022692"/>
    </source>
</evidence>
<dbReference type="GO" id="GO:0005886">
    <property type="term" value="C:plasma membrane"/>
    <property type="evidence" value="ECO:0007669"/>
    <property type="project" value="UniProtKB-SubCell"/>
</dbReference>
<dbReference type="EMBL" id="BMOI01000001">
    <property type="protein sequence ID" value="GGK88246.1"/>
    <property type="molecule type" value="Genomic_DNA"/>
</dbReference>
<dbReference type="PANTHER" id="PTHR11662">
    <property type="entry name" value="SOLUTE CARRIER FAMILY 17"/>
    <property type="match status" value="1"/>
</dbReference>
<feature type="transmembrane region" description="Helical" evidence="6">
    <location>
        <begin position="21"/>
        <end position="39"/>
    </location>
</feature>
<protein>
    <submittedName>
        <fullName evidence="8">MFS transporter</fullName>
    </submittedName>
</protein>
<dbReference type="SUPFAM" id="SSF103473">
    <property type="entry name" value="MFS general substrate transporter"/>
    <property type="match status" value="1"/>
</dbReference>
<evidence type="ECO:0000313" key="8">
    <source>
        <dbReference type="EMBL" id="GGK88246.1"/>
    </source>
</evidence>
<reference evidence="8" key="1">
    <citation type="journal article" date="2014" name="Int. J. Syst. Evol. Microbiol.">
        <title>Complete genome sequence of Corynebacterium casei LMG S-19264T (=DSM 44701T), isolated from a smear-ripened cheese.</title>
        <authorList>
            <consortium name="US DOE Joint Genome Institute (JGI-PGF)"/>
            <person name="Walter F."/>
            <person name="Albersmeier A."/>
            <person name="Kalinowski J."/>
            <person name="Ruckert C."/>
        </authorList>
    </citation>
    <scope>NUCLEOTIDE SEQUENCE</scope>
    <source>
        <strain evidence="8">JCM 1480</strain>
    </source>
</reference>
<dbReference type="InterPro" id="IPR020846">
    <property type="entry name" value="MFS_dom"/>
</dbReference>
<dbReference type="PANTHER" id="PTHR11662:SF399">
    <property type="entry name" value="FI19708P1-RELATED"/>
    <property type="match status" value="1"/>
</dbReference>
<comment type="subcellular location">
    <subcellularLocation>
        <location evidence="1">Cell membrane</location>
        <topology evidence="1">Multi-pass membrane protein</topology>
    </subcellularLocation>
</comment>
<evidence type="ECO:0000256" key="1">
    <source>
        <dbReference type="ARBA" id="ARBA00004651"/>
    </source>
</evidence>
<dbReference type="GO" id="GO:0022857">
    <property type="term" value="F:transmembrane transporter activity"/>
    <property type="evidence" value="ECO:0007669"/>
    <property type="project" value="InterPro"/>
</dbReference>
<name>A0A8H9KZC7_9MICO</name>
<evidence type="ECO:0000313" key="9">
    <source>
        <dbReference type="Proteomes" id="UP000648535"/>
    </source>
</evidence>
<dbReference type="AlphaFoldDB" id="A0A8H9KZC7"/>
<feature type="transmembrane region" description="Helical" evidence="6">
    <location>
        <begin position="239"/>
        <end position="260"/>
    </location>
</feature>
<dbReference type="Pfam" id="PF07690">
    <property type="entry name" value="MFS_1"/>
    <property type="match status" value="1"/>
</dbReference>
<keyword evidence="3 6" id="KW-0812">Transmembrane</keyword>
<dbReference type="InterPro" id="IPR000849">
    <property type="entry name" value="Sugar_P_transporter"/>
</dbReference>
<keyword evidence="4 6" id="KW-1133">Transmembrane helix</keyword>
<feature type="transmembrane region" description="Helical" evidence="6">
    <location>
        <begin position="272"/>
        <end position="292"/>
    </location>
</feature>
<evidence type="ECO:0000256" key="2">
    <source>
        <dbReference type="ARBA" id="ARBA00022475"/>
    </source>
</evidence>
<feature type="domain" description="Major facilitator superfamily (MFS) profile" evidence="7">
    <location>
        <begin position="25"/>
        <end position="425"/>
    </location>
</feature>
<feature type="transmembrane region" description="Helical" evidence="6">
    <location>
        <begin position="59"/>
        <end position="79"/>
    </location>
</feature>
<keyword evidence="2" id="KW-1003">Cell membrane</keyword>
<dbReference type="InterPro" id="IPR050382">
    <property type="entry name" value="MFS_Na/Anion_cotransporter"/>
</dbReference>
<proteinExistence type="predicted"/>
<feature type="transmembrane region" description="Helical" evidence="6">
    <location>
        <begin position="313"/>
        <end position="331"/>
    </location>
</feature>
<dbReference type="PIRSF" id="PIRSF002808">
    <property type="entry name" value="Hexose_phosphate_transp"/>
    <property type="match status" value="1"/>
</dbReference>
<reference evidence="8" key="2">
    <citation type="submission" date="2020-09" db="EMBL/GenBank/DDBJ databases">
        <authorList>
            <person name="Sun Q."/>
            <person name="Ohkuma M."/>
        </authorList>
    </citation>
    <scope>NUCLEOTIDE SEQUENCE</scope>
    <source>
        <strain evidence="8">JCM 1480</strain>
    </source>
</reference>
<sequence length="444" mass="47413">MTTATPAAPSPAKGTPFRGRIRGKVLLLLCCMYAISYIDRTNISTALPHITEDFGFSETTAGVVVSAFALPYALLQVFGGTISEKAGPRRALFVITVLWGVATLWTGLSVGFWTLAAAPFLLGLTEAAAFPAATQAMSRWIPRDRNGFAQGVVHSAARLGNAVAPLLVAWVIAATGNWRWAFVATALLSVVWALVWFVWFRDRPEAAKGITDAELSELPPVETRATRPPVPWRQLARQILPVTFVDFGYGWVLWVFLTWIPTFLSSTYGLEIGSFAWFTSGVLLAGVVGDTVGGVLSDRLIHRDGDTRHARRVVLVIGLGGSLVCLLPLVFGQGLAVATVALALSFFFLELCNANLWAIPMDVAPQWSGTASGFTNTGFGIAGVVSPIVFGALIDASGWQLPFALSCALLAAAAVVAWLMDPKRLTSVDGRLEVGTPSSERGHA</sequence>
<keyword evidence="5 6" id="KW-0472">Membrane</keyword>
<dbReference type="InterPro" id="IPR036259">
    <property type="entry name" value="MFS_trans_sf"/>
</dbReference>